<dbReference type="GO" id="GO:0016740">
    <property type="term" value="F:transferase activity"/>
    <property type="evidence" value="ECO:0007669"/>
    <property type="project" value="UniProtKB-KW"/>
</dbReference>
<feature type="domain" description="Glycosyltransferase 2-like" evidence="1">
    <location>
        <begin position="11"/>
        <end position="132"/>
    </location>
</feature>
<dbReference type="CDD" id="cd04179">
    <property type="entry name" value="DPM_DPG-synthase_like"/>
    <property type="match status" value="1"/>
</dbReference>
<dbReference type="EMBL" id="CP002737">
    <property type="protein sequence ID" value="AEF97055.1"/>
    <property type="molecule type" value="Genomic_DNA"/>
</dbReference>
<protein>
    <submittedName>
        <fullName evidence="2">Glycosyl transferase family 2</fullName>
    </submittedName>
</protein>
<dbReference type="Gene3D" id="3.90.550.10">
    <property type="entry name" value="Spore Coat Polysaccharide Biosynthesis Protein SpsA, Chain A"/>
    <property type="match status" value="1"/>
</dbReference>
<evidence type="ECO:0000313" key="2">
    <source>
        <dbReference type="EMBL" id="AEF97055.1"/>
    </source>
</evidence>
<evidence type="ECO:0000259" key="1">
    <source>
        <dbReference type="Pfam" id="PF00535"/>
    </source>
</evidence>
<dbReference type="KEGG" id="mig:Metig_1521"/>
<dbReference type="InterPro" id="IPR029044">
    <property type="entry name" value="Nucleotide-diphossugar_trans"/>
</dbReference>
<dbReference type="GeneID" id="10644394"/>
<dbReference type="HOGENOM" id="CLU_033536_7_4_2"/>
<dbReference type="Pfam" id="PF00535">
    <property type="entry name" value="Glycos_transf_2"/>
    <property type="match status" value="1"/>
</dbReference>
<dbReference type="OrthoDB" id="11098at2157"/>
<accession>F6BAW8</accession>
<dbReference type="AlphaFoldDB" id="F6BAW8"/>
<dbReference type="InterPro" id="IPR050256">
    <property type="entry name" value="Glycosyltransferase_2"/>
</dbReference>
<keyword evidence="3" id="KW-1185">Reference proteome</keyword>
<name>F6BAW8_METIK</name>
<dbReference type="SUPFAM" id="SSF53448">
    <property type="entry name" value="Nucleotide-diphospho-sugar transferases"/>
    <property type="match status" value="1"/>
</dbReference>
<organism evidence="3">
    <name type="scientific">Methanotorris igneus (strain DSM 5666 / JCM 11834 / Kol 5)</name>
    <dbReference type="NCBI Taxonomy" id="880724"/>
    <lineage>
        <taxon>Archaea</taxon>
        <taxon>Methanobacteriati</taxon>
        <taxon>Methanobacteriota</taxon>
        <taxon>Methanomada group</taxon>
        <taxon>Methanococci</taxon>
        <taxon>Methanococcales</taxon>
        <taxon>Methanocaldococcaceae</taxon>
        <taxon>Methanotorris</taxon>
    </lineage>
</organism>
<dbReference type="STRING" id="880724.Metig_1521"/>
<gene>
    <name evidence="2" type="ordered locus">Metig_1521</name>
</gene>
<dbReference type="PANTHER" id="PTHR48090">
    <property type="entry name" value="UNDECAPRENYL-PHOSPHATE 4-DEOXY-4-FORMAMIDO-L-ARABINOSE TRANSFERASE-RELATED"/>
    <property type="match status" value="1"/>
</dbReference>
<dbReference type="InterPro" id="IPR001173">
    <property type="entry name" value="Glyco_trans_2-like"/>
</dbReference>
<proteinExistence type="predicted"/>
<keyword evidence="2" id="KW-0808">Transferase</keyword>
<dbReference type="PANTHER" id="PTHR48090:SF7">
    <property type="entry name" value="RFBJ PROTEIN"/>
    <property type="match status" value="1"/>
</dbReference>
<dbReference type="Proteomes" id="UP000009227">
    <property type="component" value="Chromosome"/>
</dbReference>
<sequence length="232" mass="26375">MDKKGKKLLALIPAYNEEKSIKTVIENIKDIADGILVVDDGSTDNTSKYAKECGAEVIRFEKNRGKGAAIREGFRYFINSPYDICFIFDADGQYRKEDILPVCKPIINDEADIVVGSRFLGEYKEGANINYRIRILCNQISTYVTRLMSGLPTTDAQSGLVAVSKYSAKQLDLKADRWGIHQEIIIRAGKKGLRYKEVPIVFEKRMHGVSRLKVLKYPFTAFPVMLRAWIRR</sequence>
<reference evidence="2 3" key="1">
    <citation type="submission" date="2011-05" db="EMBL/GenBank/DDBJ databases">
        <title>Complete sequence of Methanotorris igneus Kol 5.</title>
        <authorList>
            <consortium name="US DOE Joint Genome Institute"/>
            <person name="Lucas S."/>
            <person name="Han J."/>
            <person name="Lapidus A."/>
            <person name="Cheng J.-F."/>
            <person name="Goodwin L."/>
            <person name="Pitluck S."/>
            <person name="Peters L."/>
            <person name="Mikhailova N."/>
            <person name="Chertkov O."/>
            <person name="Han C."/>
            <person name="Tapia R."/>
            <person name="Land M."/>
            <person name="Hauser L."/>
            <person name="Kyrpides N."/>
            <person name="Ivanova N."/>
            <person name="Pagani I."/>
            <person name="Sieprawska-Lupa M."/>
            <person name="Whitman W."/>
            <person name="Woyke T."/>
        </authorList>
    </citation>
    <scope>NUCLEOTIDE SEQUENCE [LARGE SCALE GENOMIC DNA]</scope>
    <source>
        <strain evidence="3">DSM 5666 / JCM 11834 / Kol 5</strain>
    </source>
</reference>
<dbReference type="RefSeq" id="WP_013799649.1">
    <property type="nucleotide sequence ID" value="NC_015562.1"/>
</dbReference>
<evidence type="ECO:0000313" key="3">
    <source>
        <dbReference type="Proteomes" id="UP000009227"/>
    </source>
</evidence>